<keyword evidence="3" id="KW-0964">Secreted</keyword>
<organism evidence="6 7">
    <name type="scientific">Xaviernesmea rhizosphaerae</name>
    <dbReference type="NCBI Taxonomy" id="1672749"/>
    <lineage>
        <taxon>Bacteria</taxon>
        <taxon>Pseudomonadati</taxon>
        <taxon>Pseudomonadota</taxon>
        <taxon>Alphaproteobacteria</taxon>
        <taxon>Hyphomicrobiales</taxon>
        <taxon>Rhizobiaceae</taxon>
        <taxon>Rhizobium/Agrobacterium group</taxon>
        <taxon>Xaviernesmea</taxon>
    </lineage>
</organism>
<proteinExistence type="predicted"/>
<dbReference type="InterPro" id="IPR013858">
    <property type="entry name" value="Peptidase_M10B_C"/>
</dbReference>
<reference evidence="6 7" key="1">
    <citation type="submission" date="2016-09" db="EMBL/GenBank/DDBJ databases">
        <title>Rhizobium sp. nov., a novel species isolated from the rice rhizosphere.</title>
        <authorList>
            <person name="Zhao J."/>
            <person name="Zhang X."/>
        </authorList>
    </citation>
    <scope>NUCLEOTIDE SEQUENCE [LARGE SCALE GENOMIC DNA]</scope>
    <source>
        <strain evidence="6 7">MH17</strain>
    </source>
</reference>
<gene>
    <name evidence="6" type="ORF">BJF92_14245</name>
</gene>
<sequence length="271" mass="27898">MGVTLKVGSDYSIDMGNYDFGGAPTGHAHVTSYTKTSITGYIDDVNVVITGKGFTYSSQGIVGGTVTGLVVKEGSALLASVSGLNLSVKTLNKLASSGSDADWKAATVNVFSGADNVSGSNHADTLLGYKGNDTLSGNSGDDTLYGGDGNDTLLGGLGADNLYGGAGKDSFIYKSVGESNALNGIDTIHDFWGKAGDRINLSAIDANSLTSKNDAFSFIGAKAFSGKAGELRVEKQAEDTYVYADTDGDKVADFQIHLDGALTMSKGFFVL</sequence>
<dbReference type="SUPFAM" id="SSF51120">
    <property type="entry name" value="beta-Roll"/>
    <property type="match status" value="1"/>
</dbReference>
<protein>
    <recommendedName>
        <fullName evidence="5">Peptidase M10 serralysin C-terminal domain-containing protein</fullName>
    </recommendedName>
</protein>
<dbReference type="AlphaFoldDB" id="A0A1Q9AIC8"/>
<dbReference type="PRINTS" id="PR00313">
    <property type="entry name" value="CABNDNGRPT"/>
</dbReference>
<evidence type="ECO:0000256" key="4">
    <source>
        <dbReference type="ARBA" id="ARBA00022737"/>
    </source>
</evidence>
<evidence type="ECO:0000256" key="3">
    <source>
        <dbReference type="ARBA" id="ARBA00022525"/>
    </source>
</evidence>
<accession>A0A1Q9AIC8</accession>
<feature type="domain" description="Peptidase M10 serralysin C-terminal" evidence="5">
    <location>
        <begin position="128"/>
        <end position="268"/>
    </location>
</feature>
<evidence type="ECO:0000256" key="1">
    <source>
        <dbReference type="ARBA" id="ARBA00001913"/>
    </source>
</evidence>
<evidence type="ECO:0000313" key="6">
    <source>
        <dbReference type="EMBL" id="OLP54946.1"/>
    </source>
</evidence>
<dbReference type="InterPro" id="IPR001343">
    <property type="entry name" value="Hemolysn_Ca-bd"/>
</dbReference>
<dbReference type="Pfam" id="PF00353">
    <property type="entry name" value="HemolysinCabind"/>
    <property type="match status" value="1"/>
</dbReference>
<comment type="subcellular location">
    <subcellularLocation>
        <location evidence="2">Secreted</location>
    </subcellularLocation>
</comment>
<evidence type="ECO:0000256" key="2">
    <source>
        <dbReference type="ARBA" id="ARBA00004613"/>
    </source>
</evidence>
<name>A0A1Q9AIC8_9HYPH</name>
<dbReference type="InterPro" id="IPR011049">
    <property type="entry name" value="Serralysin-like_metalloprot_C"/>
</dbReference>
<dbReference type="InterPro" id="IPR018511">
    <property type="entry name" value="Hemolysin-typ_Ca-bd_CS"/>
</dbReference>
<evidence type="ECO:0000313" key="7">
    <source>
        <dbReference type="Proteomes" id="UP000186143"/>
    </source>
</evidence>
<dbReference type="PANTHER" id="PTHR38340:SF1">
    <property type="entry name" value="S-LAYER PROTEIN"/>
    <property type="match status" value="1"/>
</dbReference>
<dbReference type="Proteomes" id="UP000186143">
    <property type="component" value="Unassembled WGS sequence"/>
</dbReference>
<dbReference type="InterPro" id="IPR050557">
    <property type="entry name" value="RTX_toxin/Mannuronan_C5-epim"/>
</dbReference>
<evidence type="ECO:0000259" key="5">
    <source>
        <dbReference type="Pfam" id="PF08548"/>
    </source>
</evidence>
<dbReference type="GO" id="GO:0005509">
    <property type="term" value="F:calcium ion binding"/>
    <property type="evidence" value="ECO:0007669"/>
    <property type="project" value="InterPro"/>
</dbReference>
<comment type="cofactor">
    <cofactor evidence="1">
        <name>Ca(2+)</name>
        <dbReference type="ChEBI" id="CHEBI:29108"/>
    </cofactor>
</comment>
<comment type="caution">
    <text evidence="6">The sequence shown here is derived from an EMBL/GenBank/DDBJ whole genome shotgun (WGS) entry which is preliminary data.</text>
</comment>
<dbReference type="GO" id="GO:0005615">
    <property type="term" value="C:extracellular space"/>
    <property type="evidence" value="ECO:0007669"/>
    <property type="project" value="InterPro"/>
</dbReference>
<dbReference type="PROSITE" id="PS00330">
    <property type="entry name" value="HEMOLYSIN_CALCIUM"/>
    <property type="match status" value="3"/>
</dbReference>
<dbReference type="Gene3D" id="2.150.10.10">
    <property type="entry name" value="Serralysin-like metalloprotease, C-terminal"/>
    <property type="match status" value="1"/>
</dbReference>
<dbReference type="OrthoDB" id="8404603at2"/>
<dbReference type="PANTHER" id="PTHR38340">
    <property type="entry name" value="S-LAYER PROTEIN"/>
    <property type="match status" value="1"/>
</dbReference>
<dbReference type="EMBL" id="MKIO01000031">
    <property type="protein sequence ID" value="OLP54946.1"/>
    <property type="molecule type" value="Genomic_DNA"/>
</dbReference>
<keyword evidence="4" id="KW-0677">Repeat</keyword>
<dbReference type="Pfam" id="PF08548">
    <property type="entry name" value="Peptidase_M10_C"/>
    <property type="match status" value="1"/>
</dbReference>
<dbReference type="STRING" id="1672749.BJF92_14245"/>
<dbReference type="RefSeq" id="WP_075635507.1">
    <property type="nucleotide sequence ID" value="NZ_MKIO01000031.1"/>
</dbReference>